<protein>
    <recommendedName>
        <fullName evidence="4">Cytochrome oxidase maturation protein, cbb3-type</fullName>
    </recommendedName>
</protein>
<evidence type="ECO:0000313" key="2">
    <source>
        <dbReference type="EMBL" id="KRR20807.1"/>
    </source>
</evidence>
<keyword evidence="1" id="KW-1133">Transmembrane helix</keyword>
<dbReference type="Proteomes" id="UP000051660">
    <property type="component" value="Unassembled WGS sequence"/>
</dbReference>
<dbReference type="EMBL" id="LLYB01000085">
    <property type="protein sequence ID" value="KRR20807.1"/>
    <property type="molecule type" value="Genomic_DNA"/>
</dbReference>
<comment type="caution">
    <text evidence="2">The sequence shown here is derived from an EMBL/GenBank/DDBJ whole genome shotgun (WGS) entry which is preliminary data.</text>
</comment>
<keyword evidence="1" id="KW-0812">Transmembrane</keyword>
<dbReference type="Pfam" id="PF03597">
    <property type="entry name" value="FixS"/>
    <property type="match status" value="1"/>
</dbReference>
<sequence>MIDFFFLVPLAIGMGLVGLASFMWTLKSGQYDDLEGAAHRILFEGNEGPVLEKHPMPCSRIKTEAGEAEFPNMEKPNR</sequence>
<evidence type="ECO:0000256" key="1">
    <source>
        <dbReference type="SAM" id="Phobius"/>
    </source>
</evidence>
<evidence type="ECO:0008006" key="4">
    <source>
        <dbReference type="Google" id="ProtNLM"/>
    </source>
</evidence>
<dbReference type="InterPro" id="IPR004714">
    <property type="entry name" value="Cyt_oxidase_maturation_cbb3"/>
</dbReference>
<name>A0A0R3MKR1_9BRAD</name>
<accession>A0A0R3MKR1</accession>
<organism evidence="2 3">
    <name type="scientific">Bradyrhizobium lablabi</name>
    <dbReference type="NCBI Taxonomy" id="722472"/>
    <lineage>
        <taxon>Bacteria</taxon>
        <taxon>Pseudomonadati</taxon>
        <taxon>Pseudomonadota</taxon>
        <taxon>Alphaproteobacteria</taxon>
        <taxon>Hyphomicrobiales</taxon>
        <taxon>Nitrobacteraceae</taxon>
        <taxon>Bradyrhizobium</taxon>
    </lineage>
</organism>
<dbReference type="AlphaFoldDB" id="A0A0R3MKR1"/>
<feature type="transmembrane region" description="Helical" evidence="1">
    <location>
        <begin position="6"/>
        <end position="26"/>
    </location>
</feature>
<keyword evidence="1" id="KW-0472">Membrane</keyword>
<reference evidence="2 3" key="1">
    <citation type="submission" date="2014-03" db="EMBL/GenBank/DDBJ databases">
        <title>Bradyrhizobium valentinum sp. nov., isolated from effective nodules of Lupinus mariae-josephae, a lupine endemic of basic-lime soils in Eastern Spain.</title>
        <authorList>
            <person name="Duran D."/>
            <person name="Rey L."/>
            <person name="Navarro A."/>
            <person name="Busquets A."/>
            <person name="Imperial J."/>
            <person name="Ruiz-Argueso T."/>
        </authorList>
    </citation>
    <scope>NUCLEOTIDE SEQUENCE [LARGE SCALE GENOMIC DNA]</scope>
    <source>
        <strain evidence="2 3">CCBAU 23086</strain>
    </source>
</reference>
<dbReference type="PANTHER" id="PTHR41532">
    <property type="entry name" value="FIXS PROTEIN"/>
    <property type="match status" value="1"/>
</dbReference>
<dbReference type="NCBIfam" id="TIGR00847">
    <property type="entry name" value="ccoS"/>
    <property type="match status" value="1"/>
</dbReference>
<proteinExistence type="predicted"/>
<evidence type="ECO:0000313" key="3">
    <source>
        <dbReference type="Proteomes" id="UP000051660"/>
    </source>
</evidence>
<dbReference type="OrthoDB" id="9802763at2"/>
<dbReference type="RefSeq" id="WP_057860248.1">
    <property type="nucleotide sequence ID" value="NZ_LLYB01000085.1"/>
</dbReference>
<dbReference type="PANTHER" id="PTHR41532:SF1">
    <property type="entry name" value="FIXS PROTEIN"/>
    <property type="match status" value="1"/>
</dbReference>
<gene>
    <name evidence="2" type="ORF">CQ14_26275</name>
</gene>